<organism evidence="1 2">
    <name type="scientific">Nibea albiflora</name>
    <name type="common">Yellow drum</name>
    <name type="synonym">Corvina albiflora</name>
    <dbReference type="NCBI Taxonomy" id="240163"/>
    <lineage>
        <taxon>Eukaryota</taxon>
        <taxon>Metazoa</taxon>
        <taxon>Chordata</taxon>
        <taxon>Craniata</taxon>
        <taxon>Vertebrata</taxon>
        <taxon>Euteleostomi</taxon>
        <taxon>Actinopterygii</taxon>
        <taxon>Neopterygii</taxon>
        <taxon>Teleostei</taxon>
        <taxon>Neoteleostei</taxon>
        <taxon>Acanthomorphata</taxon>
        <taxon>Eupercaria</taxon>
        <taxon>Sciaenidae</taxon>
        <taxon>Nibea</taxon>
    </lineage>
</organism>
<comment type="caution">
    <text evidence="1">The sequence shown here is derived from an EMBL/GenBank/DDBJ whole genome shotgun (WGS) entry which is preliminary data.</text>
</comment>
<gene>
    <name evidence="1" type="ORF">GBF38_011553</name>
</gene>
<name>A0ACB7F3Y8_NIBAL</name>
<protein>
    <submittedName>
        <fullName evidence="1">Uncharacterized protein</fullName>
    </submittedName>
</protein>
<reference evidence="1" key="1">
    <citation type="submission" date="2020-04" db="EMBL/GenBank/DDBJ databases">
        <title>A chromosome-scale assembly and high-density genetic map of the yellow drum (Nibea albiflora) genome.</title>
        <authorList>
            <person name="Xu D."/>
            <person name="Zhang W."/>
            <person name="Chen R."/>
            <person name="Tan P."/>
            <person name="Wang L."/>
            <person name="Song H."/>
            <person name="Tian L."/>
            <person name="Zhu Q."/>
            <person name="Wang B."/>
        </authorList>
    </citation>
    <scope>NUCLEOTIDE SEQUENCE</scope>
    <source>
        <strain evidence="1">ZJHYS-2018</strain>
    </source>
</reference>
<accession>A0ACB7F3Y8</accession>
<keyword evidence="2" id="KW-1185">Reference proteome</keyword>
<sequence length="218" mass="24457">MIPSRTRQTVRPGGSIHQLPSAVTPHLTAANVDVWLSWKPERQVPFWPSFRRRRSRGPVQHVPCDGQEPAVCYGVSPPSANHTASCLFEQGPPMLGCSLTVAEKNEIHISSPPNITARHPYVPYAYDETEIWIDGNIYAPVSRFIPLHFHCAQREVDLWMLSALSHDLFASPAILFQPPIFNSAASFKGTSPYRRRSQRSRRTAGIKGRGKPKRKLPC</sequence>
<proteinExistence type="predicted"/>
<dbReference type="Proteomes" id="UP000805704">
    <property type="component" value="Chromosome 18"/>
</dbReference>
<dbReference type="EMBL" id="CM024806">
    <property type="protein sequence ID" value="KAG8008980.1"/>
    <property type="molecule type" value="Genomic_DNA"/>
</dbReference>
<evidence type="ECO:0000313" key="2">
    <source>
        <dbReference type="Proteomes" id="UP000805704"/>
    </source>
</evidence>
<evidence type="ECO:0000313" key="1">
    <source>
        <dbReference type="EMBL" id="KAG8008980.1"/>
    </source>
</evidence>